<dbReference type="CDD" id="cd06579">
    <property type="entry name" value="TM_PBP1_transp_AraH_like"/>
    <property type="match status" value="1"/>
</dbReference>
<keyword evidence="13" id="KW-1185">Reference proteome</keyword>
<feature type="transmembrane region" description="Helical" evidence="11">
    <location>
        <begin position="331"/>
        <end position="350"/>
    </location>
</feature>
<evidence type="ECO:0000313" key="12">
    <source>
        <dbReference type="EMBL" id="MFD4216285.1"/>
    </source>
</evidence>
<keyword evidence="5" id="KW-0762">Sugar transport</keyword>
<feature type="transmembrane region" description="Helical" evidence="11">
    <location>
        <begin position="95"/>
        <end position="112"/>
    </location>
</feature>
<evidence type="ECO:0000256" key="5">
    <source>
        <dbReference type="ARBA" id="ARBA00022597"/>
    </source>
</evidence>
<name>A0ABW6EN79_9ACTN</name>
<feature type="transmembrane region" description="Helical" evidence="11">
    <location>
        <begin position="357"/>
        <end position="376"/>
    </location>
</feature>
<dbReference type="PANTHER" id="PTHR32196">
    <property type="entry name" value="ABC TRANSPORTER PERMEASE PROTEIN YPHD-RELATED-RELATED"/>
    <property type="match status" value="1"/>
</dbReference>
<evidence type="ECO:0000256" key="2">
    <source>
        <dbReference type="ARBA" id="ARBA00022448"/>
    </source>
</evidence>
<dbReference type="Pfam" id="PF02653">
    <property type="entry name" value="BPD_transp_2"/>
    <property type="match status" value="1"/>
</dbReference>
<evidence type="ECO:0000313" key="13">
    <source>
        <dbReference type="Proteomes" id="UP001598251"/>
    </source>
</evidence>
<evidence type="ECO:0000256" key="4">
    <source>
        <dbReference type="ARBA" id="ARBA00022519"/>
    </source>
</evidence>
<comment type="subcellular location">
    <subcellularLocation>
        <location evidence="1">Cell membrane</location>
        <topology evidence="1">Multi-pass membrane protein</topology>
    </subcellularLocation>
</comment>
<feature type="transmembrane region" description="Helical" evidence="11">
    <location>
        <begin position="31"/>
        <end position="52"/>
    </location>
</feature>
<evidence type="ECO:0000256" key="3">
    <source>
        <dbReference type="ARBA" id="ARBA00022475"/>
    </source>
</evidence>
<protein>
    <recommendedName>
        <fullName evidence="10">Xylose transport system permease protein XylH</fullName>
    </recommendedName>
</protein>
<evidence type="ECO:0000256" key="10">
    <source>
        <dbReference type="ARBA" id="ARBA00035686"/>
    </source>
</evidence>
<gene>
    <name evidence="12" type="ORF">ACFWSS_25795</name>
</gene>
<comment type="caution">
    <text evidence="12">The sequence shown here is derived from an EMBL/GenBank/DDBJ whole genome shotgun (WGS) entry which is preliminary data.</text>
</comment>
<evidence type="ECO:0000256" key="8">
    <source>
        <dbReference type="ARBA" id="ARBA00023136"/>
    </source>
</evidence>
<feature type="transmembrane region" description="Helical" evidence="11">
    <location>
        <begin position="382"/>
        <end position="400"/>
    </location>
</feature>
<feature type="transmembrane region" description="Helical" evidence="11">
    <location>
        <begin position="187"/>
        <end position="207"/>
    </location>
</feature>
<evidence type="ECO:0000256" key="9">
    <source>
        <dbReference type="ARBA" id="ARBA00035611"/>
    </source>
</evidence>
<organism evidence="12 13">
    <name type="scientific">Streptomyces sindenensis</name>
    <dbReference type="NCBI Taxonomy" id="67363"/>
    <lineage>
        <taxon>Bacteria</taxon>
        <taxon>Bacillati</taxon>
        <taxon>Actinomycetota</taxon>
        <taxon>Actinomycetes</taxon>
        <taxon>Kitasatosporales</taxon>
        <taxon>Streptomycetaceae</taxon>
        <taxon>Streptomyces</taxon>
    </lineage>
</organism>
<evidence type="ECO:0000256" key="1">
    <source>
        <dbReference type="ARBA" id="ARBA00004651"/>
    </source>
</evidence>
<keyword evidence="7 11" id="KW-1133">Transmembrane helix</keyword>
<keyword evidence="4" id="KW-0997">Cell inner membrane</keyword>
<feature type="transmembrane region" description="Helical" evidence="11">
    <location>
        <begin position="72"/>
        <end position="88"/>
    </location>
</feature>
<feature type="transmembrane region" description="Helical" evidence="11">
    <location>
        <begin position="147"/>
        <end position="167"/>
    </location>
</feature>
<accession>A0ABW6EN79</accession>
<dbReference type="EMBL" id="JBHXOF010000019">
    <property type="protein sequence ID" value="MFD4216285.1"/>
    <property type="molecule type" value="Genomic_DNA"/>
</dbReference>
<reference evidence="12 13" key="1">
    <citation type="submission" date="2024-09" db="EMBL/GenBank/DDBJ databases">
        <title>The Natural Products Discovery Center: Release of the First 8490 Sequenced Strains for Exploring Actinobacteria Biosynthetic Diversity.</title>
        <authorList>
            <person name="Kalkreuter E."/>
            <person name="Kautsar S.A."/>
            <person name="Yang D."/>
            <person name="Bader C.D."/>
            <person name="Teijaro C.N."/>
            <person name="Fluegel L."/>
            <person name="Davis C.M."/>
            <person name="Simpson J.R."/>
            <person name="Lauterbach L."/>
            <person name="Steele A.D."/>
            <person name="Gui C."/>
            <person name="Meng S."/>
            <person name="Li G."/>
            <person name="Viehrig K."/>
            <person name="Ye F."/>
            <person name="Su P."/>
            <person name="Kiefer A.F."/>
            <person name="Nichols A."/>
            <person name="Cepeda A.J."/>
            <person name="Yan W."/>
            <person name="Fan B."/>
            <person name="Jiang Y."/>
            <person name="Adhikari A."/>
            <person name="Zheng C.-J."/>
            <person name="Schuster L."/>
            <person name="Cowan T.M."/>
            <person name="Smanski M.J."/>
            <person name="Chevrette M.G."/>
            <person name="De Carvalho L.P.S."/>
            <person name="Shen B."/>
        </authorList>
    </citation>
    <scope>NUCLEOTIDE SEQUENCE [LARGE SCALE GENOMIC DNA]</scope>
    <source>
        <strain evidence="12 13">NPDC058546</strain>
    </source>
</reference>
<dbReference type="PANTHER" id="PTHR32196:SF32">
    <property type="entry name" value="XYLOSE TRANSPORT SYSTEM PERMEASE PROTEIN XYLH"/>
    <property type="match status" value="1"/>
</dbReference>
<dbReference type="RefSeq" id="WP_382827082.1">
    <property type="nucleotide sequence ID" value="NZ_JBHXLY010000015.1"/>
</dbReference>
<evidence type="ECO:0000256" key="6">
    <source>
        <dbReference type="ARBA" id="ARBA00022692"/>
    </source>
</evidence>
<comment type="function">
    <text evidence="9">Part of the binding-protein-dependent transport system for D-xylose. Probably responsible for the translocation of the substrate across the membrane.</text>
</comment>
<dbReference type="Proteomes" id="UP001598251">
    <property type="component" value="Unassembled WGS sequence"/>
</dbReference>
<feature type="transmembrane region" description="Helical" evidence="11">
    <location>
        <begin position="118"/>
        <end position="140"/>
    </location>
</feature>
<keyword evidence="8 11" id="KW-0472">Membrane</keyword>
<feature type="transmembrane region" description="Helical" evidence="11">
    <location>
        <begin position="299"/>
        <end position="319"/>
    </location>
</feature>
<keyword evidence="6 11" id="KW-0812">Transmembrane</keyword>
<evidence type="ECO:0000256" key="11">
    <source>
        <dbReference type="SAM" id="Phobius"/>
    </source>
</evidence>
<dbReference type="InterPro" id="IPR001851">
    <property type="entry name" value="ABC_transp_permease"/>
</dbReference>
<feature type="transmembrane region" description="Helical" evidence="11">
    <location>
        <begin position="219"/>
        <end position="246"/>
    </location>
</feature>
<keyword evidence="3" id="KW-1003">Cell membrane</keyword>
<sequence length="414" mass="42426">MSTPPPTLVGRLRALREPGLRGYLDAWRSRLLTDGLSPVPAMMVLILVWAVFQLLDPSFLSSRNLSNLSVDIVGTGLIATGLVFVLLIGEIDLSAGALSGFTAALFAVLNVHHGMPEVFAVLLAVAAGCAAGALHGLIIAKLGVASFAVTLAAALGWSGMLSIVLGGSGTVTFDDEGFVATLTRHHFGHPAAAYGLAALVTGIYFLAAHQRARYQRASGGAFSSIGVITARTAVLGLIAFAGAAVLNQYRGLPLALLIFLFIVAGLDYGLRRTSYGRTVHAQGGNAEAARRAGLRVGMVQISVFMVSGTMAALGGVFLASRTSTVGAGSPTLVLLVNAVAAAVIGGTSLFGGRGRTWSALLGILVIQSVASGMALLGLRGAIQITITAGILMVAVIIDSLSHRPRLPLQTGGRA</sequence>
<evidence type="ECO:0000256" key="7">
    <source>
        <dbReference type="ARBA" id="ARBA00022989"/>
    </source>
</evidence>
<proteinExistence type="predicted"/>
<keyword evidence="2" id="KW-0813">Transport</keyword>
<feature type="transmembrane region" description="Helical" evidence="11">
    <location>
        <begin position="252"/>
        <end position="270"/>
    </location>
</feature>